<keyword evidence="8" id="KW-0539">Nucleus</keyword>
<dbReference type="InterPro" id="IPR054728">
    <property type="entry name" value="RsmB-like_ferredoxin"/>
</dbReference>
<dbReference type="NCBIfam" id="TIGR00446">
    <property type="entry name" value="nop2p"/>
    <property type="match status" value="1"/>
</dbReference>
<feature type="binding site" evidence="9">
    <location>
        <begin position="228"/>
        <end position="234"/>
    </location>
    <ligand>
        <name>S-adenosyl-L-methionine</name>
        <dbReference type="ChEBI" id="CHEBI:59789"/>
    </ligand>
</feature>
<dbReference type="AlphaFoldDB" id="A0A7S3G9A4"/>
<dbReference type="Pfam" id="PF01189">
    <property type="entry name" value="Methyltr_RsmB-F"/>
    <property type="match status" value="1"/>
</dbReference>
<evidence type="ECO:0000256" key="3">
    <source>
        <dbReference type="ARBA" id="ARBA00022517"/>
    </source>
</evidence>
<dbReference type="PROSITE" id="PS51686">
    <property type="entry name" value="SAM_MT_RSMB_NOP"/>
    <property type="match status" value="1"/>
</dbReference>
<evidence type="ECO:0000256" key="9">
    <source>
        <dbReference type="PROSITE-ProRule" id="PRU01023"/>
    </source>
</evidence>
<dbReference type="InterPro" id="IPR049560">
    <property type="entry name" value="MeTrfase_RsmB-F_NOP2_cat"/>
</dbReference>
<feature type="compositionally biased region" description="Basic and acidic residues" evidence="10">
    <location>
        <begin position="468"/>
        <end position="477"/>
    </location>
</feature>
<feature type="binding site" evidence="9">
    <location>
        <position position="299"/>
    </location>
    <ligand>
        <name>S-adenosyl-L-methionine</name>
        <dbReference type="ChEBI" id="CHEBI:59789"/>
    </ligand>
</feature>
<dbReference type="SUPFAM" id="SSF53335">
    <property type="entry name" value="S-adenosyl-L-methionine-dependent methyltransferases"/>
    <property type="match status" value="1"/>
</dbReference>
<accession>A0A7S3G9A4</accession>
<feature type="compositionally biased region" description="Acidic residues" evidence="10">
    <location>
        <begin position="12"/>
        <end position="31"/>
    </location>
</feature>
<dbReference type="EMBL" id="HBIB01030585">
    <property type="protein sequence ID" value="CAE0257542.1"/>
    <property type="molecule type" value="Transcribed_RNA"/>
</dbReference>
<feature type="compositionally biased region" description="Acidic residues" evidence="10">
    <location>
        <begin position="436"/>
        <end position="460"/>
    </location>
</feature>
<keyword evidence="5 9" id="KW-0808">Transferase</keyword>
<dbReference type="PRINTS" id="PR02012">
    <property type="entry name" value="RCMTNOP2"/>
</dbReference>
<dbReference type="GO" id="GO:0003723">
    <property type="term" value="F:RNA binding"/>
    <property type="evidence" value="ECO:0007669"/>
    <property type="project" value="UniProtKB-UniRule"/>
</dbReference>
<reference evidence="12" key="1">
    <citation type="submission" date="2021-01" db="EMBL/GenBank/DDBJ databases">
        <authorList>
            <person name="Corre E."/>
            <person name="Pelletier E."/>
            <person name="Niang G."/>
            <person name="Scheremetjew M."/>
            <person name="Finn R."/>
            <person name="Kale V."/>
            <person name="Holt S."/>
            <person name="Cochrane G."/>
            <person name="Meng A."/>
            <person name="Brown T."/>
            <person name="Cohen L."/>
        </authorList>
    </citation>
    <scope>NUCLEOTIDE SEQUENCE</scope>
    <source>
        <strain evidence="12">NIES-2562</strain>
    </source>
</reference>
<dbReference type="GO" id="GO:0000470">
    <property type="term" value="P:maturation of LSU-rRNA"/>
    <property type="evidence" value="ECO:0007669"/>
    <property type="project" value="TreeGrafter"/>
</dbReference>
<evidence type="ECO:0000313" key="12">
    <source>
        <dbReference type="EMBL" id="CAE0257542.1"/>
    </source>
</evidence>
<dbReference type="Pfam" id="PF22458">
    <property type="entry name" value="RsmF-B_ferredox"/>
    <property type="match status" value="1"/>
</dbReference>
<dbReference type="GO" id="GO:0005730">
    <property type="term" value="C:nucleolus"/>
    <property type="evidence" value="ECO:0007669"/>
    <property type="project" value="UniProtKB-SubCell"/>
</dbReference>
<dbReference type="CDD" id="cd02440">
    <property type="entry name" value="AdoMet_MTases"/>
    <property type="match status" value="1"/>
</dbReference>
<dbReference type="InterPro" id="IPR029063">
    <property type="entry name" value="SAM-dependent_MTases_sf"/>
</dbReference>
<evidence type="ECO:0000256" key="5">
    <source>
        <dbReference type="ARBA" id="ARBA00022679"/>
    </source>
</evidence>
<feature type="region of interest" description="Disordered" evidence="10">
    <location>
        <begin position="55"/>
        <end position="88"/>
    </location>
</feature>
<keyword evidence="6 9" id="KW-0949">S-adenosyl-L-methionine</keyword>
<gene>
    <name evidence="12" type="ORF">PBIL07802_LOCUS19802</name>
</gene>
<organism evidence="12">
    <name type="scientific">Palpitomonas bilix</name>
    <dbReference type="NCBI Taxonomy" id="652834"/>
    <lineage>
        <taxon>Eukaryota</taxon>
        <taxon>Eukaryota incertae sedis</taxon>
    </lineage>
</organism>
<dbReference type="PANTHER" id="PTHR22807:SF30">
    <property type="entry name" value="28S RRNA (CYTOSINE(4447)-C(5))-METHYLTRANSFERASE-RELATED"/>
    <property type="match status" value="1"/>
</dbReference>
<evidence type="ECO:0000259" key="11">
    <source>
        <dbReference type="PROSITE" id="PS51686"/>
    </source>
</evidence>
<dbReference type="InterPro" id="IPR011023">
    <property type="entry name" value="Nop2p"/>
</dbReference>
<protein>
    <recommendedName>
        <fullName evidence="11">SAM-dependent MTase RsmB/NOP-type domain-containing protein</fullName>
    </recommendedName>
</protein>
<sequence>MDDEFGGNAGYGEDEEDEDEEEGEGEGDDNDLLNIGAQVGVAEIQQRIQSTLSALKRFGKKKDSEENEGDEDEDEEEDESEAPEKSRSDYMQLLVKDVAAYYGYLPELAQKIVDLFGPQEAIDFLEANETPRPVTIRTNTLKTRRRDLAQALINRGVNLDVIDVSKKDDTRSGPGFATKTGLVIYDSPVPIGATPEYLAGHYMVQSAASFMPVIALDPKPNERVLDMSSAPGGKTTHMAALMNNTGHIIANDMKPERCKALIANFHRLGVRNTIVSAADGRYIPRHMGLANSFDRILLDAPCSGLGVIARDPSVKLKRTNKDILRNSHIQKQLILAAIDCCDAKSKTGGFIVYSTCSISVEENEAVVNYALARRNVKVVETGLDIGVPGFNRFRGHTFDPTLNRTRRFYPHKHNLDGFFVAKLQKLGNVVKKAKDDDSEEEEEGEQVEKEEEEMEVEAGEEGTAAKTATEKLAEKKGVKGAGNTILIPVTEEELKKSKAKKVAAKSGSKQKEAGKETKAKKVEKKEKEGGVKKGKKMKVKGKKGRKLERKMQKKGRGGDDE</sequence>
<dbReference type="PRINTS" id="PR02008">
    <property type="entry name" value="RCMTFAMILY"/>
</dbReference>
<dbReference type="InterPro" id="IPR023273">
    <property type="entry name" value="RCMT_NOP2"/>
</dbReference>
<feature type="active site" description="Nucleophile" evidence="9">
    <location>
        <position position="356"/>
    </location>
</feature>
<evidence type="ECO:0000256" key="1">
    <source>
        <dbReference type="ARBA" id="ARBA00004604"/>
    </source>
</evidence>
<feature type="compositionally biased region" description="Acidic residues" evidence="10">
    <location>
        <begin position="65"/>
        <end position="81"/>
    </location>
</feature>
<evidence type="ECO:0000256" key="4">
    <source>
        <dbReference type="ARBA" id="ARBA00022603"/>
    </source>
</evidence>
<keyword evidence="7 9" id="KW-0694">RNA-binding</keyword>
<feature type="binding site" evidence="9">
    <location>
        <position position="279"/>
    </location>
    <ligand>
        <name>S-adenosyl-L-methionine</name>
        <dbReference type="ChEBI" id="CHEBI:59789"/>
    </ligand>
</feature>
<evidence type="ECO:0000256" key="6">
    <source>
        <dbReference type="ARBA" id="ARBA00022691"/>
    </source>
</evidence>
<comment type="similarity">
    <text evidence="2 9">Belongs to the class I-like SAM-binding methyltransferase superfamily. RsmB/NOP family.</text>
</comment>
<dbReference type="GO" id="GO:0070475">
    <property type="term" value="P:rRNA base methylation"/>
    <property type="evidence" value="ECO:0007669"/>
    <property type="project" value="TreeGrafter"/>
</dbReference>
<dbReference type="InterPro" id="IPR001678">
    <property type="entry name" value="MeTrfase_RsmB-F_NOP2_dom"/>
</dbReference>
<dbReference type="GO" id="GO:0009383">
    <property type="term" value="F:rRNA (cytosine-C5-)-methyltransferase activity"/>
    <property type="evidence" value="ECO:0007669"/>
    <property type="project" value="TreeGrafter"/>
</dbReference>
<feature type="region of interest" description="Disordered" evidence="10">
    <location>
        <begin position="431"/>
        <end position="561"/>
    </location>
</feature>
<evidence type="ECO:0000256" key="7">
    <source>
        <dbReference type="ARBA" id="ARBA00022884"/>
    </source>
</evidence>
<dbReference type="Gene3D" id="3.30.70.1170">
    <property type="entry name" value="Sun protein, domain 3"/>
    <property type="match status" value="1"/>
</dbReference>
<feature type="binding site" evidence="9">
    <location>
        <position position="252"/>
    </location>
    <ligand>
        <name>S-adenosyl-L-methionine</name>
        <dbReference type="ChEBI" id="CHEBI:59789"/>
    </ligand>
</feature>
<dbReference type="InterPro" id="IPR018314">
    <property type="entry name" value="RsmB/NOL1/NOP2-like_CS"/>
</dbReference>
<keyword evidence="3" id="KW-0690">Ribosome biogenesis</keyword>
<dbReference type="Gene3D" id="3.40.50.150">
    <property type="entry name" value="Vaccinia Virus protein VP39"/>
    <property type="match status" value="1"/>
</dbReference>
<proteinExistence type="inferred from homology"/>
<feature type="domain" description="SAM-dependent MTase RsmB/NOP-type" evidence="11">
    <location>
        <begin position="124"/>
        <end position="426"/>
    </location>
</feature>
<evidence type="ECO:0000256" key="2">
    <source>
        <dbReference type="ARBA" id="ARBA00007494"/>
    </source>
</evidence>
<evidence type="ECO:0000256" key="10">
    <source>
        <dbReference type="SAM" id="MobiDB-lite"/>
    </source>
</evidence>
<name>A0A7S3G9A4_9EUKA</name>
<comment type="subcellular location">
    <subcellularLocation>
        <location evidence="1">Nucleus</location>
        <location evidence="1">Nucleolus</location>
    </subcellularLocation>
</comment>
<dbReference type="InterPro" id="IPR023267">
    <property type="entry name" value="RCMT"/>
</dbReference>
<feature type="region of interest" description="Disordered" evidence="10">
    <location>
        <begin position="1"/>
        <end position="38"/>
    </location>
</feature>
<dbReference type="PROSITE" id="PS01153">
    <property type="entry name" value="NOL1_NOP2_SUN"/>
    <property type="match status" value="1"/>
</dbReference>
<feature type="compositionally biased region" description="Basic residues" evidence="10">
    <location>
        <begin position="532"/>
        <end position="555"/>
    </location>
</feature>
<dbReference type="PANTHER" id="PTHR22807">
    <property type="entry name" value="NOP2 YEAST -RELATED NOL1/NOP2/FMU SUN DOMAIN-CONTAINING"/>
    <property type="match status" value="1"/>
</dbReference>
<evidence type="ECO:0000256" key="8">
    <source>
        <dbReference type="ARBA" id="ARBA00023242"/>
    </source>
</evidence>
<feature type="compositionally biased region" description="Basic and acidic residues" evidence="10">
    <location>
        <begin position="509"/>
        <end position="531"/>
    </location>
</feature>
<keyword evidence="4 9" id="KW-0489">Methyltransferase</keyword>